<dbReference type="Proteomes" id="UP000020938">
    <property type="component" value="Unassembled WGS sequence"/>
</dbReference>
<proteinExistence type="predicted"/>
<evidence type="ECO:0000313" key="2">
    <source>
        <dbReference type="Proteomes" id="UP000020938"/>
    </source>
</evidence>
<comment type="caution">
    <text evidence="1">The sequence shown here is derived from an EMBL/GenBank/DDBJ whole genome shotgun (WGS) entry which is preliminary data.</text>
</comment>
<dbReference type="AlphaFoldDB" id="A0A016E4B6"/>
<sequence length="51" mass="5951">MIRNVFYFKVVPPGIEPFASVYSKILIDYTFTALSFMKAIELALHQIHRFS</sequence>
<organism evidence="1 2">
    <name type="scientific">Bacteroides fragilis str. 3976T8</name>
    <dbReference type="NCBI Taxonomy" id="1339314"/>
    <lineage>
        <taxon>Bacteria</taxon>
        <taxon>Pseudomonadati</taxon>
        <taxon>Bacteroidota</taxon>
        <taxon>Bacteroidia</taxon>
        <taxon>Bacteroidales</taxon>
        <taxon>Bacteroidaceae</taxon>
        <taxon>Bacteroides</taxon>
    </lineage>
</organism>
<gene>
    <name evidence="1" type="ORF">M123_3585</name>
</gene>
<evidence type="ECO:0000313" key="1">
    <source>
        <dbReference type="EMBL" id="EXZ72006.1"/>
    </source>
</evidence>
<protein>
    <submittedName>
        <fullName evidence="1">Uncharacterized protein</fullName>
    </submittedName>
</protein>
<accession>A0A016E4B6</accession>
<reference evidence="1 2" key="1">
    <citation type="submission" date="2014-02" db="EMBL/GenBank/DDBJ databases">
        <authorList>
            <person name="Sears C."/>
            <person name="Carroll K."/>
            <person name="Sack B.R."/>
            <person name="Qadri F."/>
            <person name="Myers L.L."/>
            <person name="Chung G.-T."/>
            <person name="Escheverria P."/>
            <person name="Fraser C.M."/>
            <person name="Sadzewicz L."/>
            <person name="Shefchek K.A."/>
            <person name="Tallon L."/>
            <person name="Das S.P."/>
            <person name="Daugherty S."/>
            <person name="Mongodin E.F."/>
        </authorList>
    </citation>
    <scope>NUCLEOTIDE SEQUENCE [LARGE SCALE GENOMIC DNA]</scope>
    <source>
        <strain evidence="1 2">3976T8</strain>
    </source>
</reference>
<dbReference type="EMBL" id="JGDS01000062">
    <property type="protein sequence ID" value="EXZ72006.1"/>
    <property type="molecule type" value="Genomic_DNA"/>
</dbReference>
<dbReference type="PATRIC" id="fig|1339314.3.peg.3736"/>
<dbReference type="RefSeq" id="WP_196383403.1">
    <property type="nucleotide sequence ID" value="NZ_JGDS01000062.1"/>
</dbReference>
<name>A0A016E4B6_BACFG</name>